<dbReference type="Pfam" id="PF00188">
    <property type="entry name" value="CAP"/>
    <property type="match status" value="1"/>
</dbReference>
<dbReference type="OrthoDB" id="1766522at2"/>
<dbReference type="RefSeq" id="WP_134714847.1">
    <property type="nucleotide sequence ID" value="NZ_SDKM01000006.1"/>
</dbReference>
<sequence>MAVWHDGGGDDPGASLQRSGGYDPHDRRQVIDTFYDVWLRNQQVPLGWTGSRDGCRAGSVSARTRAATLSQVNYFRMLAGLRRVRFDDATGGLAQRTALIMDANRALSHHPPLGWRCRTKAAAWLASRSNLALGTAGRARGAQAVTRYVEDAGAGNRPVGHRRWLFSPHTAVMASGSTERANALVVVGMPQHRDAVPRYVPWPSAGYFPAPLEPRGRWSLSASRPGTDFRRARVEVRGPDGVRLAVDRYAVRNGMGPNTLVWRVRGLVRPTLATDAGYRVRVAGIRRNGRVLAPVAWTVTLVRPDRALQPVQAPEVIGTYVAGETVFATAGTWSRTPDRVTYQWLRDGEPIPGQVYRFYRLGLGDEGHRIGVRVRAVAGYFVPAAAEVAGSPVAGRG</sequence>
<keyword evidence="4" id="KW-1185">Reference proteome</keyword>
<dbReference type="AlphaFoldDB" id="A0A4Q4ZGX5"/>
<comment type="caution">
    <text evidence="3">The sequence shown here is derived from an EMBL/GenBank/DDBJ whole genome shotgun (WGS) entry which is preliminary data.</text>
</comment>
<reference evidence="3 4" key="1">
    <citation type="submission" date="2019-01" db="EMBL/GenBank/DDBJ databases">
        <title>Nocardioides guangzhouensis sp. nov., an actinobacterium isolated from soil.</title>
        <authorList>
            <person name="Fu Y."/>
            <person name="Cai Y."/>
            <person name="Lin Z."/>
            <person name="Chen P."/>
        </authorList>
    </citation>
    <scope>NUCLEOTIDE SEQUENCE [LARGE SCALE GENOMIC DNA]</scope>
    <source>
        <strain evidence="3 4">130</strain>
    </source>
</reference>
<gene>
    <name evidence="3" type="ORF">EKO23_05310</name>
</gene>
<feature type="domain" description="SCP" evidence="2">
    <location>
        <begin position="69"/>
        <end position="174"/>
    </location>
</feature>
<dbReference type="Gene3D" id="3.40.33.10">
    <property type="entry name" value="CAP"/>
    <property type="match status" value="1"/>
</dbReference>
<dbReference type="InterPro" id="IPR035940">
    <property type="entry name" value="CAP_sf"/>
</dbReference>
<dbReference type="SUPFAM" id="SSF55797">
    <property type="entry name" value="PR-1-like"/>
    <property type="match status" value="1"/>
</dbReference>
<feature type="region of interest" description="Disordered" evidence="1">
    <location>
        <begin position="1"/>
        <end position="24"/>
    </location>
</feature>
<protein>
    <submittedName>
        <fullName evidence="3">CAP domain-containing protein</fullName>
    </submittedName>
</protein>
<dbReference type="Gene3D" id="2.60.40.2700">
    <property type="match status" value="1"/>
</dbReference>
<dbReference type="Proteomes" id="UP000295198">
    <property type="component" value="Unassembled WGS sequence"/>
</dbReference>
<proteinExistence type="predicted"/>
<evidence type="ECO:0000256" key="1">
    <source>
        <dbReference type="SAM" id="MobiDB-lite"/>
    </source>
</evidence>
<evidence type="ECO:0000313" key="3">
    <source>
        <dbReference type="EMBL" id="RYP87462.1"/>
    </source>
</evidence>
<dbReference type="EMBL" id="SDKM01000006">
    <property type="protein sequence ID" value="RYP87462.1"/>
    <property type="molecule type" value="Genomic_DNA"/>
</dbReference>
<dbReference type="InterPro" id="IPR014044">
    <property type="entry name" value="CAP_dom"/>
</dbReference>
<name>A0A4Q4ZGX5_9ACTN</name>
<organism evidence="3 4">
    <name type="scientific">Nocardioides guangzhouensis</name>
    <dbReference type="NCBI Taxonomy" id="2497878"/>
    <lineage>
        <taxon>Bacteria</taxon>
        <taxon>Bacillati</taxon>
        <taxon>Actinomycetota</taxon>
        <taxon>Actinomycetes</taxon>
        <taxon>Propionibacteriales</taxon>
        <taxon>Nocardioidaceae</taxon>
        <taxon>Nocardioides</taxon>
    </lineage>
</organism>
<accession>A0A4Q4ZGX5</accession>
<evidence type="ECO:0000259" key="2">
    <source>
        <dbReference type="Pfam" id="PF00188"/>
    </source>
</evidence>
<evidence type="ECO:0000313" key="4">
    <source>
        <dbReference type="Proteomes" id="UP000295198"/>
    </source>
</evidence>